<dbReference type="EMBL" id="KV878125">
    <property type="protein sequence ID" value="OJI95837.1"/>
    <property type="molecule type" value="Genomic_DNA"/>
</dbReference>
<dbReference type="AlphaFoldDB" id="A0A1L9P2T1"/>
<feature type="region of interest" description="Disordered" evidence="1">
    <location>
        <begin position="724"/>
        <end position="824"/>
    </location>
</feature>
<evidence type="ECO:0000313" key="2">
    <source>
        <dbReference type="EMBL" id="OJI95837.1"/>
    </source>
</evidence>
<feature type="compositionally biased region" description="Polar residues" evidence="1">
    <location>
        <begin position="728"/>
        <end position="741"/>
    </location>
</feature>
<feature type="compositionally biased region" description="Basic and acidic residues" evidence="1">
    <location>
        <begin position="758"/>
        <end position="776"/>
    </location>
</feature>
<protein>
    <submittedName>
        <fullName evidence="2">Uncharacterized protein</fullName>
    </submittedName>
</protein>
<dbReference type="STRING" id="1036611.A0A1L9P2T1"/>
<feature type="compositionally biased region" description="Basic and acidic residues" evidence="1">
    <location>
        <begin position="629"/>
        <end position="663"/>
    </location>
</feature>
<keyword evidence="3" id="KW-1185">Reference proteome</keyword>
<evidence type="ECO:0000256" key="1">
    <source>
        <dbReference type="SAM" id="MobiDB-lite"/>
    </source>
</evidence>
<name>A0A1L9P2T1_ASPVE</name>
<evidence type="ECO:0000313" key="3">
    <source>
        <dbReference type="Proteomes" id="UP000184073"/>
    </source>
</evidence>
<gene>
    <name evidence="2" type="ORF">ASPVEDRAFT_871257</name>
</gene>
<feature type="region of interest" description="Disordered" evidence="1">
    <location>
        <begin position="442"/>
        <end position="482"/>
    </location>
</feature>
<feature type="compositionally biased region" description="Low complexity" evidence="1">
    <location>
        <begin position="742"/>
        <end position="757"/>
    </location>
</feature>
<sequence length="824" mass="91562">MPERENMINSDAENMREAARIVAAIDADLNTATNKSSAHKMEATMQEHSRNVAAIEAHLKNTSNKRPAVTMNPTEQERRLKIRKILCKAHNATRPRNLFETLVVDRITGCPLTGKHMSVKEACALVKEQWVKEGIWDPKWSKHGIPFGPWKAMEYMNPPGFWEWATMERQPIPNGPFHRFQTHLSMLQQSIYKEKGEIPPDDVLATRVRMAWKYWNIWNRNWGAAPGQEAKWNHEIPLEAWLKDEMGDEYIYDPDTAVEEYHEAPLPAWFALAKKDPSNVDAAGASTLPSLPFIERDCSGEPLYGIDRITKTKTSGINRAAFGKRQGPSIFGSIDSPYQFNRIRLPNWEGWPLYQCCLKCSPHRSSRSAGAKLLACGPCIHHTNYDPNTAIADSYTLEMSNTPRRAPGGLSFSGLISPYMDWAALENPQDFVGNPAVWAGEGRRAATRRRLAQQEADKRRGDPVGTGNTAPTNSHWQRGLPGLAQDDIGQLPPTVAVPNFQPYGAINANSFDAQQWLQPYIDQQTDALQGYSYPRCQKVRRQYQLNSLATGRNWLQPLAYPTPMTTQHTIPPLNTRPASLVNTDYHQRAAQDDKLKLPPRTRFMHSYPGNLNPRATAFQAPAQPSDPVSKSEKNTDGNKNKRDRAADTGRAKLKGLDDKDRSQRAPAPKTVVTTVRVDGGTATLDIGGRINPKTAKTINLLREGVVLIWSRSPENPDDLRIRVKISRPQVSDQDKGATQNKGTAEGAATEGTTTHGTSEQKKTNGEPGVTDEKGTVDEGGIASKKGTTGEGTAHDATTDEATVDEEHATDEKATAEPAEDWDML</sequence>
<proteinExistence type="predicted"/>
<feature type="compositionally biased region" description="Basic and acidic residues" evidence="1">
    <location>
        <begin position="804"/>
        <end position="814"/>
    </location>
</feature>
<dbReference type="VEuPathDB" id="FungiDB:ASPVEDRAFT_871257"/>
<organism evidence="2 3">
    <name type="scientific">Aspergillus versicolor CBS 583.65</name>
    <dbReference type="NCBI Taxonomy" id="1036611"/>
    <lineage>
        <taxon>Eukaryota</taxon>
        <taxon>Fungi</taxon>
        <taxon>Dikarya</taxon>
        <taxon>Ascomycota</taxon>
        <taxon>Pezizomycotina</taxon>
        <taxon>Eurotiomycetes</taxon>
        <taxon>Eurotiomycetidae</taxon>
        <taxon>Eurotiales</taxon>
        <taxon>Aspergillaceae</taxon>
        <taxon>Aspergillus</taxon>
        <taxon>Aspergillus subgen. Nidulantes</taxon>
    </lineage>
</organism>
<dbReference type="OrthoDB" id="4510100at2759"/>
<dbReference type="Proteomes" id="UP000184073">
    <property type="component" value="Unassembled WGS sequence"/>
</dbReference>
<feature type="compositionally biased region" description="Polar residues" evidence="1">
    <location>
        <begin position="466"/>
        <end position="476"/>
    </location>
</feature>
<dbReference type="RefSeq" id="XP_040661600.1">
    <property type="nucleotide sequence ID" value="XM_040817984.1"/>
</dbReference>
<dbReference type="GeneID" id="63733495"/>
<feature type="region of interest" description="Disordered" evidence="1">
    <location>
        <begin position="589"/>
        <end position="674"/>
    </location>
</feature>
<accession>A0A1L9P2T1</accession>
<reference evidence="3" key="1">
    <citation type="journal article" date="2017" name="Genome Biol.">
        <title>Comparative genomics reveals high biological diversity and specific adaptations in the industrially and medically important fungal genus Aspergillus.</title>
        <authorList>
            <person name="de Vries R.P."/>
            <person name="Riley R."/>
            <person name="Wiebenga A."/>
            <person name="Aguilar-Osorio G."/>
            <person name="Amillis S."/>
            <person name="Uchima C.A."/>
            <person name="Anderluh G."/>
            <person name="Asadollahi M."/>
            <person name="Askin M."/>
            <person name="Barry K."/>
            <person name="Battaglia E."/>
            <person name="Bayram O."/>
            <person name="Benocci T."/>
            <person name="Braus-Stromeyer S.A."/>
            <person name="Caldana C."/>
            <person name="Canovas D."/>
            <person name="Cerqueira G.C."/>
            <person name="Chen F."/>
            <person name="Chen W."/>
            <person name="Choi C."/>
            <person name="Clum A."/>
            <person name="Dos Santos R.A."/>
            <person name="Damasio A.R."/>
            <person name="Diallinas G."/>
            <person name="Emri T."/>
            <person name="Fekete E."/>
            <person name="Flipphi M."/>
            <person name="Freyberg S."/>
            <person name="Gallo A."/>
            <person name="Gournas C."/>
            <person name="Habgood R."/>
            <person name="Hainaut M."/>
            <person name="Harispe M.L."/>
            <person name="Henrissat B."/>
            <person name="Hilden K.S."/>
            <person name="Hope R."/>
            <person name="Hossain A."/>
            <person name="Karabika E."/>
            <person name="Karaffa L."/>
            <person name="Karanyi Z."/>
            <person name="Krasevec N."/>
            <person name="Kuo A."/>
            <person name="Kusch H."/>
            <person name="LaButti K."/>
            <person name="Lagendijk E.L."/>
            <person name="Lapidus A."/>
            <person name="Levasseur A."/>
            <person name="Lindquist E."/>
            <person name="Lipzen A."/>
            <person name="Logrieco A.F."/>
            <person name="MacCabe A."/>
            <person name="Maekelae M.R."/>
            <person name="Malavazi I."/>
            <person name="Melin P."/>
            <person name="Meyer V."/>
            <person name="Mielnichuk N."/>
            <person name="Miskei M."/>
            <person name="Molnar A.P."/>
            <person name="Mule G."/>
            <person name="Ngan C.Y."/>
            <person name="Orejas M."/>
            <person name="Orosz E."/>
            <person name="Ouedraogo J.P."/>
            <person name="Overkamp K.M."/>
            <person name="Park H.-S."/>
            <person name="Perrone G."/>
            <person name="Piumi F."/>
            <person name="Punt P.J."/>
            <person name="Ram A.F."/>
            <person name="Ramon A."/>
            <person name="Rauscher S."/>
            <person name="Record E."/>
            <person name="Riano-Pachon D.M."/>
            <person name="Robert V."/>
            <person name="Roehrig J."/>
            <person name="Ruller R."/>
            <person name="Salamov A."/>
            <person name="Salih N.S."/>
            <person name="Samson R.A."/>
            <person name="Sandor E."/>
            <person name="Sanguinetti M."/>
            <person name="Schuetze T."/>
            <person name="Sepcic K."/>
            <person name="Shelest E."/>
            <person name="Sherlock G."/>
            <person name="Sophianopoulou V."/>
            <person name="Squina F.M."/>
            <person name="Sun H."/>
            <person name="Susca A."/>
            <person name="Todd R.B."/>
            <person name="Tsang A."/>
            <person name="Unkles S.E."/>
            <person name="van de Wiele N."/>
            <person name="van Rossen-Uffink D."/>
            <person name="Oliveira J.V."/>
            <person name="Vesth T.C."/>
            <person name="Visser J."/>
            <person name="Yu J.-H."/>
            <person name="Zhou M."/>
            <person name="Andersen M.R."/>
            <person name="Archer D.B."/>
            <person name="Baker S.E."/>
            <person name="Benoit I."/>
            <person name="Brakhage A.A."/>
            <person name="Braus G.H."/>
            <person name="Fischer R."/>
            <person name="Frisvad J.C."/>
            <person name="Goldman G.H."/>
            <person name="Houbraken J."/>
            <person name="Oakley B."/>
            <person name="Pocsi I."/>
            <person name="Scazzocchio C."/>
            <person name="Seiboth B."/>
            <person name="vanKuyk P.A."/>
            <person name="Wortman J."/>
            <person name="Dyer P.S."/>
            <person name="Grigoriev I.V."/>
        </authorList>
    </citation>
    <scope>NUCLEOTIDE SEQUENCE [LARGE SCALE GENOMIC DNA]</scope>
    <source>
        <strain evidence="3">CBS 583.65</strain>
    </source>
</reference>